<comment type="caution">
    <text evidence="16">The sequence shown here is derived from an EMBL/GenBank/DDBJ whole genome shotgun (WGS) entry which is preliminary data.</text>
</comment>
<reference evidence="16 17" key="1">
    <citation type="journal article" date="2020" name="Nat. Food">
        <title>A phased Vanilla planifolia genome enables genetic improvement of flavour and production.</title>
        <authorList>
            <person name="Hasing T."/>
            <person name="Tang H."/>
            <person name="Brym M."/>
            <person name="Khazi F."/>
            <person name="Huang T."/>
            <person name="Chambers A.H."/>
        </authorList>
    </citation>
    <scope>NUCLEOTIDE SEQUENCE [LARGE SCALE GENOMIC DNA]</scope>
    <source>
        <tissue evidence="16">Leaf</tissue>
    </source>
</reference>
<dbReference type="PANTHER" id="PTHR32227">
    <property type="entry name" value="GLUCAN ENDO-1,3-BETA-GLUCOSIDASE BG1-RELATED-RELATED"/>
    <property type="match status" value="1"/>
</dbReference>
<keyword evidence="17" id="KW-1185">Reference proteome</keyword>
<evidence type="ECO:0000256" key="1">
    <source>
        <dbReference type="ARBA" id="ARBA00000382"/>
    </source>
</evidence>
<organism evidence="16 17">
    <name type="scientific">Vanilla planifolia</name>
    <name type="common">Vanilla</name>
    <dbReference type="NCBI Taxonomy" id="51239"/>
    <lineage>
        <taxon>Eukaryota</taxon>
        <taxon>Viridiplantae</taxon>
        <taxon>Streptophyta</taxon>
        <taxon>Embryophyta</taxon>
        <taxon>Tracheophyta</taxon>
        <taxon>Spermatophyta</taxon>
        <taxon>Magnoliopsida</taxon>
        <taxon>Liliopsida</taxon>
        <taxon>Asparagales</taxon>
        <taxon>Orchidaceae</taxon>
        <taxon>Vanilloideae</taxon>
        <taxon>Vanilleae</taxon>
        <taxon>Vanilla</taxon>
    </lineage>
</organism>
<dbReference type="InterPro" id="IPR000490">
    <property type="entry name" value="Glyco_hydro_17"/>
</dbReference>
<comment type="subcellular location">
    <subcellularLocation>
        <location evidence="2">Cell membrane</location>
        <topology evidence="2">Lipid-anchor</topology>
        <topology evidence="2">GPI-anchor</topology>
    </subcellularLocation>
</comment>
<dbReference type="AlphaFoldDB" id="A0A835PJ64"/>
<evidence type="ECO:0000256" key="7">
    <source>
        <dbReference type="ARBA" id="ARBA00022729"/>
    </source>
</evidence>
<dbReference type="SMART" id="SM00768">
    <property type="entry name" value="X8"/>
    <property type="match status" value="1"/>
</dbReference>
<evidence type="ECO:0000256" key="12">
    <source>
        <dbReference type="ARBA" id="ARBA00023295"/>
    </source>
</evidence>
<keyword evidence="8" id="KW-0378">Hydrolase</keyword>
<dbReference type="GO" id="GO:0098552">
    <property type="term" value="C:side of membrane"/>
    <property type="evidence" value="ECO:0007669"/>
    <property type="project" value="UniProtKB-KW"/>
</dbReference>
<dbReference type="Pfam" id="PF00332">
    <property type="entry name" value="Glyco_hydro_17"/>
    <property type="match status" value="1"/>
</dbReference>
<proteinExistence type="inferred from homology"/>
<sequence length="473" mass="51335">MGEVFRLLLSFLLYALLSSPVQSASKVPFHGVGVNYGQLGDDLPSPSTSVDLIRSLRASAVKIYDANPAILRALCGSSLVVSVMVPNGLLPSIGTNQSAADEWVATNIVPFAGDLRIRFLLVGNEILSDFASNSSFWPFLVPSMIRLHRSLRCFSLRGIKVSTTHAMDVLQTTFPPSAGQFRSNVAESIIRPMLQFFHRTSSFYFVDAYPYFPWSANSSSISLDYALFQGNSSTYFHDPASGLTYTNLLDQMIDAVAFAMAAEGFPDVRIGLAETGWPNAGDLDQIGANVHNAATYNRNLVRRVKKHRGLRTPARPSSAIPVFIFSLFNENLKPGPGIERHWGLLYPNGTAVYEIDLTGRRPPGSYPPLPPATNNEPYKGQLWCVVAPGVTNATALEEALSYACGQGNGTCEAIQPGGKCFEPNTVAAHANYAFNSYWQQFRSVGGGCYFNGVAAQTIIDPSYGSCAFPGKKQ</sequence>
<evidence type="ECO:0000313" key="17">
    <source>
        <dbReference type="Proteomes" id="UP000636800"/>
    </source>
</evidence>
<accession>A0A835PJ64</accession>
<comment type="similarity">
    <text evidence="3 13">Belongs to the glycosyl hydrolase 17 family.</text>
</comment>
<keyword evidence="9" id="KW-0472">Membrane</keyword>
<feature type="chain" id="PRO_5032347309" description="glucan endo-1,3-beta-D-glucosidase" evidence="14">
    <location>
        <begin position="24"/>
        <end position="473"/>
    </location>
</feature>
<evidence type="ECO:0000259" key="15">
    <source>
        <dbReference type="SMART" id="SM00768"/>
    </source>
</evidence>
<dbReference type="GO" id="GO:0005975">
    <property type="term" value="P:carbohydrate metabolic process"/>
    <property type="evidence" value="ECO:0007669"/>
    <property type="project" value="InterPro"/>
</dbReference>
<keyword evidence="6" id="KW-0449">Lipoprotein</keyword>
<evidence type="ECO:0000256" key="13">
    <source>
        <dbReference type="RuleBase" id="RU004335"/>
    </source>
</evidence>
<keyword evidence="12" id="KW-0326">Glycosidase</keyword>
<evidence type="ECO:0000256" key="11">
    <source>
        <dbReference type="ARBA" id="ARBA00023180"/>
    </source>
</evidence>
<dbReference type="Pfam" id="PF07983">
    <property type="entry name" value="X8"/>
    <property type="match status" value="1"/>
</dbReference>
<keyword evidence="7 14" id="KW-0732">Signal</keyword>
<dbReference type="FunFam" id="3.20.20.80:FF:000005">
    <property type="entry name" value="Glucan endo-1,3-beta-glucosidase 14"/>
    <property type="match status" value="1"/>
</dbReference>
<dbReference type="Proteomes" id="UP000636800">
    <property type="component" value="Unassembled WGS sequence"/>
</dbReference>
<evidence type="ECO:0000256" key="3">
    <source>
        <dbReference type="ARBA" id="ARBA00008773"/>
    </source>
</evidence>
<evidence type="ECO:0000256" key="8">
    <source>
        <dbReference type="ARBA" id="ARBA00022801"/>
    </source>
</evidence>
<evidence type="ECO:0000256" key="4">
    <source>
        <dbReference type="ARBA" id="ARBA00012780"/>
    </source>
</evidence>
<keyword evidence="10" id="KW-1015">Disulfide bond</keyword>
<dbReference type="OrthoDB" id="354304at2759"/>
<dbReference type="GO" id="GO:0005886">
    <property type="term" value="C:plasma membrane"/>
    <property type="evidence" value="ECO:0007669"/>
    <property type="project" value="UniProtKB-SubCell"/>
</dbReference>
<dbReference type="InterPro" id="IPR017853">
    <property type="entry name" value="GH"/>
</dbReference>
<keyword evidence="5" id="KW-1003">Cell membrane</keyword>
<gene>
    <name evidence="16" type="ORF">HPP92_025246</name>
</gene>
<protein>
    <recommendedName>
        <fullName evidence="4">glucan endo-1,3-beta-D-glucosidase</fullName>
        <ecNumber evidence="4">3.2.1.39</ecNumber>
    </recommendedName>
</protein>
<dbReference type="Gene3D" id="3.20.20.80">
    <property type="entry name" value="Glycosidases"/>
    <property type="match status" value="1"/>
</dbReference>
<dbReference type="EMBL" id="JADCNL010000014">
    <property type="protein sequence ID" value="KAG0452582.1"/>
    <property type="molecule type" value="Genomic_DNA"/>
</dbReference>
<evidence type="ECO:0000313" key="16">
    <source>
        <dbReference type="EMBL" id="KAG0452582.1"/>
    </source>
</evidence>
<dbReference type="Gene3D" id="1.20.58.1040">
    <property type="match status" value="1"/>
</dbReference>
<evidence type="ECO:0000256" key="9">
    <source>
        <dbReference type="ARBA" id="ARBA00023136"/>
    </source>
</evidence>
<evidence type="ECO:0000256" key="10">
    <source>
        <dbReference type="ARBA" id="ARBA00023157"/>
    </source>
</evidence>
<name>A0A835PJ64_VANPL</name>
<evidence type="ECO:0000256" key="14">
    <source>
        <dbReference type="SAM" id="SignalP"/>
    </source>
</evidence>
<feature type="domain" description="X8" evidence="15">
    <location>
        <begin position="382"/>
        <end position="468"/>
    </location>
</feature>
<dbReference type="GO" id="GO:0009506">
    <property type="term" value="C:plasmodesma"/>
    <property type="evidence" value="ECO:0007669"/>
    <property type="project" value="UniProtKB-ARBA"/>
</dbReference>
<dbReference type="GO" id="GO:0042973">
    <property type="term" value="F:glucan endo-1,3-beta-D-glucosidase activity"/>
    <property type="evidence" value="ECO:0007669"/>
    <property type="project" value="UniProtKB-EC"/>
</dbReference>
<evidence type="ECO:0000256" key="5">
    <source>
        <dbReference type="ARBA" id="ARBA00022475"/>
    </source>
</evidence>
<keyword evidence="6" id="KW-0336">GPI-anchor</keyword>
<keyword evidence="11" id="KW-0325">Glycoprotein</keyword>
<comment type="catalytic activity">
    <reaction evidence="1">
        <text>Hydrolysis of (1-&gt;3)-beta-D-glucosidic linkages in (1-&gt;3)-beta-D-glucans.</text>
        <dbReference type="EC" id="3.2.1.39"/>
    </reaction>
</comment>
<dbReference type="InterPro" id="IPR012946">
    <property type="entry name" value="X8"/>
</dbReference>
<dbReference type="InterPro" id="IPR044965">
    <property type="entry name" value="Glyco_hydro_17_plant"/>
</dbReference>
<dbReference type="SUPFAM" id="SSF51445">
    <property type="entry name" value="(Trans)glycosidases"/>
    <property type="match status" value="1"/>
</dbReference>
<dbReference type="EC" id="3.2.1.39" evidence="4"/>
<evidence type="ECO:0000256" key="2">
    <source>
        <dbReference type="ARBA" id="ARBA00004609"/>
    </source>
</evidence>
<feature type="signal peptide" evidence="14">
    <location>
        <begin position="1"/>
        <end position="23"/>
    </location>
</feature>
<evidence type="ECO:0000256" key="6">
    <source>
        <dbReference type="ARBA" id="ARBA00022622"/>
    </source>
</evidence>
<dbReference type="FunFam" id="1.20.58.1040:FF:000001">
    <property type="entry name" value="Glucan endo-1,3-beta-glucosidase 4"/>
    <property type="match status" value="1"/>
</dbReference>